<dbReference type="InterPro" id="IPR053140">
    <property type="entry name" value="GDSL_Rv0518-like"/>
</dbReference>
<dbReference type="Proteomes" id="UP001060018">
    <property type="component" value="Chromosome"/>
</dbReference>
<dbReference type="SUPFAM" id="SSF52266">
    <property type="entry name" value="SGNH hydrolase"/>
    <property type="match status" value="1"/>
</dbReference>
<dbReference type="PANTHER" id="PTHR43784:SF2">
    <property type="entry name" value="GDSL-LIKE LIPASE_ACYLHYDROLASE, PUTATIVE (AFU_ORTHOLOGUE AFUA_2G00820)-RELATED"/>
    <property type="match status" value="1"/>
</dbReference>
<proteinExistence type="predicted"/>
<protein>
    <submittedName>
        <fullName evidence="2">SGNH/GDSL hydrolase family protein</fullName>
    </submittedName>
</protein>
<dbReference type="AlphaFoldDB" id="A0AA94XZZ8"/>
<name>A0AA94XZZ8_9MICC</name>
<evidence type="ECO:0000313" key="3">
    <source>
        <dbReference type="Proteomes" id="UP001060018"/>
    </source>
</evidence>
<dbReference type="Gene3D" id="3.40.50.1110">
    <property type="entry name" value="SGNH hydrolase"/>
    <property type="match status" value="1"/>
</dbReference>
<keyword evidence="2" id="KW-0378">Hydrolase</keyword>
<accession>A0AA94XZZ8</accession>
<organism evidence="2 3">
    <name type="scientific">Glutamicibacter halophytocola</name>
    <dbReference type="NCBI Taxonomy" id="1933880"/>
    <lineage>
        <taxon>Bacteria</taxon>
        <taxon>Bacillati</taxon>
        <taxon>Actinomycetota</taxon>
        <taxon>Actinomycetes</taxon>
        <taxon>Micrococcales</taxon>
        <taxon>Micrococcaceae</taxon>
        <taxon>Glutamicibacter</taxon>
    </lineage>
</organism>
<gene>
    <name evidence="2" type="ORF">NUH22_13250</name>
</gene>
<reference evidence="2" key="1">
    <citation type="journal article" date="2022" name="Pest Manag. Sci.">
        <title>Glutamicibacter halophytocola-mediated host fitness of potato tuber moth on Solanaceae crops.</title>
        <authorList>
            <person name="Wang W."/>
            <person name="Xiao G."/>
            <person name="Du G."/>
            <person name="Chang L."/>
            <person name="Yang Y."/>
            <person name="Ye J."/>
            <person name="Chen B."/>
        </authorList>
    </citation>
    <scope>NUCLEOTIDE SEQUENCE</scope>
    <source>
        <strain evidence="2">S2</strain>
    </source>
</reference>
<evidence type="ECO:0000313" key="2">
    <source>
        <dbReference type="EMBL" id="UUX60797.1"/>
    </source>
</evidence>
<feature type="domain" description="SGNH hydrolase-type esterase" evidence="1">
    <location>
        <begin position="8"/>
        <end position="181"/>
    </location>
</feature>
<dbReference type="PANTHER" id="PTHR43784">
    <property type="entry name" value="GDSL-LIKE LIPASE/ACYLHYDROLASE, PUTATIVE (AFU_ORTHOLOGUE AFUA_2G00820)-RELATED"/>
    <property type="match status" value="1"/>
</dbReference>
<dbReference type="EMBL" id="CP102487">
    <property type="protein sequence ID" value="UUX60797.1"/>
    <property type="molecule type" value="Genomic_DNA"/>
</dbReference>
<dbReference type="CDD" id="cd01832">
    <property type="entry name" value="SGNH_hydrolase_like_1"/>
    <property type="match status" value="1"/>
</dbReference>
<dbReference type="GO" id="GO:0016787">
    <property type="term" value="F:hydrolase activity"/>
    <property type="evidence" value="ECO:0007669"/>
    <property type="project" value="UniProtKB-KW"/>
</dbReference>
<evidence type="ECO:0000259" key="1">
    <source>
        <dbReference type="Pfam" id="PF13472"/>
    </source>
</evidence>
<dbReference type="InterPro" id="IPR036514">
    <property type="entry name" value="SGNH_hydro_sf"/>
</dbReference>
<sequence length="264" mass="29495">MEVKKFLALGDSFTEGVGDVDAQRPNQVRGWADRVAEVLSAQGDWEYANLAVRGKKIGQVINQQLDQGLSMAPDLVSIYAGGNDILRPTADLDALMRGYEGMVRRFSEAGCTVMLFTGFDTVESPLFSRTRPRTAIYNEKVREIADKHGAIIADYWRWREFSDLRYWAADRLHMNELGHALMASKVLNLLGEEQVAEGNWAEQIQAPVLPELAVNSRGEKLKEELGWATEHLVPWIKRRLTGTSSGDSLSAKYPEYVRLALPAG</sequence>
<dbReference type="Pfam" id="PF13472">
    <property type="entry name" value="Lipase_GDSL_2"/>
    <property type="match status" value="1"/>
</dbReference>
<dbReference type="InterPro" id="IPR013830">
    <property type="entry name" value="SGNH_hydro"/>
</dbReference>